<protein>
    <submittedName>
        <fullName evidence="1">Uncharacterized protein</fullName>
    </submittedName>
</protein>
<reference evidence="2" key="1">
    <citation type="journal article" date="2024" name="Proc. Natl. Acad. Sci. U.S.A.">
        <title>Extraordinary preservation of gene collinearity over three hundred million years revealed in homosporous lycophytes.</title>
        <authorList>
            <person name="Li C."/>
            <person name="Wickell D."/>
            <person name="Kuo L.Y."/>
            <person name="Chen X."/>
            <person name="Nie B."/>
            <person name="Liao X."/>
            <person name="Peng D."/>
            <person name="Ji J."/>
            <person name="Jenkins J."/>
            <person name="Williams M."/>
            <person name="Shu S."/>
            <person name="Plott C."/>
            <person name="Barry K."/>
            <person name="Rajasekar S."/>
            <person name="Grimwood J."/>
            <person name="Han X."/>
            <person name="Sun S."/>
            <person name="Hou Z."/>
            <person name="He W."/>
            <person name="Dai G."/>
            <person name="Sun C."/>
            <person name="Schmutz J."/>
            <person name="Leebens-Mack J.H."/>
            <person name="Li F.W."/>
            <person name="Wang L."/>
        </authorList>
    </citation>
    <scope>NUCLEOTIDE SEQUENCE [LARGE SCALE GENOMIC DNA]</scope>
    <source>
        <strain evidence="2">cv. PW_Plant_1</strain>
    </source>
</reference>
<accession>A0ACC2CSX4</accession>
<dbReference type="EMBL" id="CM055100">
    <property type="protein sequence ID" value="KAJ7545131.1"/>
    <property type="molecule type" value="Genomic_DNA"/>
</dbReference>
<comment type="caution">
    <text evidence="1">The sequence shown here is derived from an EMBL/GenBank/DDBJ whole genome shotgun (WGS) entry which is preliminary data.</text>
</comment>
<evidence type="ECO:0000313" key="1">
    <source>
        <dbReference type="EMBL" id="KAJ7545131.1"/>
    </source>
</evidence>
<evidence type="ECO:0000313" key="2">
    <source>
        <dbReference type="Proteomes" id="UP001162992"/>
    </source>
</evidence>
<organism evidence="1 2">
    <name type="scientific">Diphasiastrum complanatum</name>
    <name type="common">Issler's clubmoss</name>
    <name type="synonym">Lycopodium complanatum</name>
    <dbReference type="NCBI Taxonomy" id="34168"/>
    <lineage>
        <taxon>Eukaryota</taxon>
        <taxon>Viridiplantae</taxon>
        <taxon>Streptophyta</taxon>
        <taxon>Embryophyta</taxon>
        <taxon>Tracheophyta</taxon>
        <taxon>Lycopodiopsida</taxon>
        <taxon>Lycopodiales</taxon>
        <taxon>Lycopodiaceae</taxon>
        <taxon>Lycopodioideae</taxon>
        <taxon>Diphasiastrum</taxon>
    </lineage>
</organism>
<gene>
    <name evidence="1" type="ORF">O6H91_09G108500</name>
</gene>
<proteinExistence type="predicted"/>
<sequence length="134" mass="15740">MFIFWFKLHGICALMACELGKVRYYFVVQMLLSKGNILQKRENWKEKKLPLLRSISLDVCDAINDGYDTPHETAWQSLCMVKFARCTLPRHSFKSSRLQSKDLEYMPFGYCHNSTIVLERTKCSLHTTIVKERL</sequence>
<dbReference type="Proteomes" id="UP001162992">
    <property type="component" value="Chromosome 9"/>
</dbReference>
<keyword evidence="2" id="KW-1185">Reference proteome</keyword>
<name>A0ACC2CSX4_DIPCM</name>